<comment type="caution">
    <text evidence="4">The sequence shown here is derived from an EMBL/GenBank/DDBJ whole genome shotgun (WGS) entry which is preliminary data.</text>
</comment>
<organism evidence="4 5">
    <name type="scientific">Paraconexibacter algicola</name>
    <dbReference type="NCBI Taxonomy" id="2133960"/>
    <lineage>
        <taxon>Bacteria</taxon>
        <taxon>Bacillati</taxon>
        <taxon>Actinomycetota</taxon>
        <taxon>Thermoleophilia</taxon>
        <taxon>Solirubrobacterales</taxon>
        <taxon>Paraconexibacteraceae</taxon>
        <taxon>Paraconexibacter</taxon>
    </lineage>
</organism>
<feature type="compositionally biased region" description="Basic and acidic residues" evidence="1">
    <location>
        <begin position="527"/>
        <end position="544"/>
    </location>
</feature>
<evidence type="ECO:0000313" key="4">
    <source>
        <dbReference type="EMBL" id="PTL60241.1"/>
    </source>
</evidence>
<evidence type="ECO:0000313" key="5">
    <source>
        <dbReference type="Proteomes" id="UP000240739"/>
    </source>
</evidence>
<feature type="region of interest" description="Disordered" evidence="1">
    <location>
        <begin position="524"/>
        <end position="552"/>
    </location>
</feature>
<dbReference type="RefSeq" id="WP_107568886.1">
    <property type="nucleotide sequence ID" value="NZ_PYYB01000001.1"/>
</dbReference>
<dbReference type="Pfam" id="PF06662">
    <property type="entry name" value="C5-epim_C"/>
    <property type="match status" value="1"/>
</dbReference>
<keyword evidence="2" id="KW-0732">Signal</keyword>
<evidence type="ECO:0000256" key="1">
    <source>
        <dbReference type="SAM" id="MobiDB-lite"/>
    </source>
</evidence>
<keyword evidence="5" id="KW-1185">Reference proteome</keyword>
<dbReference type="OrthoDB" id="5241309at2"/>
<name>A0A2T4UM19_9ACTN</name>
<feature type="chain" id="PRO_5039295934" description="D-glucuronyl C5-epimerase C-terminal domain-containing protein" evidence="2">
    <location>
        <begin position="22"/>
        <end position="552"/>
    </location>
</feature>
<gene>
    <name evidence="4" type="ORF">C7Y72_11630</name>
</gene>
<reference evidence="4 5" key="1">
    <citation type="submission" date="2018-03" db="EMBL/GenBank/DDBJ databases">
        <title>Aquarubrobacter algicola gen. nov., sp. nov., a novel actinobacterium isolated from shallow eutrophic lake during the end of cyanobacterial harmful algal blooms.</title>
        <authorList>
            <person name="Chun S.J."/>
        </authorList>
    </citation>
    <scope>NUCLEOTIDE SEQUENCE [LARGE SCALE GENOMIC DNA]</scope>
    <source>
        <strain evidence="4 5">Seoho-28</strain>
    </source>
</reference>
<accession>A0A2T4UM19</accession>
<evidence type="ECO:0000256" key="2">
    <source>
        <dbReference type="SAM" id="SignalP"/>
    </source>
</evidence>
<dbReference type="EMBL" id="PYYB01000001">
    <property type="protein sequence ID" value="PTL60241.1"/>
    <property type="molecule type" value="Genomic_DNA"/>
</dbReference>
<dbReference type="AlphaFoldDB" id="A0A2T4UM19"/>
<feature type="domain" description="D-glucuronyl C5-epimerase C-terminal" evidence="3">
    <location>
        <begin position="235"/>
        <end position="400"/>
    </location>
</feature>
<protein>
    <recommendedName>
        <fullName evidence="3">D-glucuronyl C5-epimerase C-terminal domain-containing protein</fullName>
    </recommendedName>
</protein>
<evidence type="ECO:0000259" key="3">
    <source>
        <dbReference type="Pfam" id="PF06662"/>
    </source>
</evidence>
<dbReference type="Proteomes" id="UP000240739">
    <property type="component" value="Unassembled WGS sequence"/>
</dbReference>
<feature type="signal peptide" evidence="2">
    <location>
        <begin position="1"/>
        <end position="21"/>
    </location>
</feature>
<dbReference type="InterPro" id="IPR010598">
    <property type="entry name" value="C5-epim_C"/>
</dbReference>
<sequence length="552" mass="61524">MSRRRPLHLLLLALCSLALLGAGPEPSPDAPRPLPLPLLPATVTATTEALRDVATAARAVDRRVRRTELRRLRGSATVDAVIRRAWLTRRTDRAGYAAQRRVLADARAAARWLGGPRGAEQRAALRVAQDLAADGVLTTDRLPAVLLTLRRNTDWWTRRGAPAVGRSLVRGGDPVTMRYVPGRGLVLHQLASWGRVAALSGHCLRDRAHCPRRRLRAAVDRLLALGVRRDGVLRFESYFRWGGARAPWISAMTQGTAIQALTRTGTVLRSRPDTRRARAALRAFDRRAPFGVSTRAPGGSHFVMYSTEPSLRILNGHLRALTGLRDLASLAESGEALRLYRRGERAARVELREADTGAWSRYSDRGREASLGYHRLVTGFLADLCERDAGRRYCSAARRFRRYEREPTRVTVRVPSRPRARDATGVAVWISKVSAVSVTVRDARGRVVLARRTTLPRGRHRIAWTPARRGRYTVRAAATGPGSPPVGRGARTVRVLRSRAEIARAVERRRAVARRRALARRRAAVRRAQEQRRAADDRRAERQRRAALRAGR</sequence>
<proteinExistence type="predicted"/>